<dbReference type="PANTHER" id="PTHR23412">
    <property type="entry name" value="STEREOCILIN RELATED"/>
    <property type="match status" value="1"/>
</dbReference>
<keyword evidence="5" id="KW-0472">Membrane</keyword>
<evidence type="ECO:0000313" key="8">
    <source>
        <dbReference type="Proteomes" id="UP000472270"/>
    </source>
</evidence>
<dbReference type="AlphaFoldDB" id="A0A673JFF6"/>
<evidence type="ECO:0000256" key="5">
    <source>
        <dbReference type="ARBA" id="ARBA00023136"/>
    </source>
</evidence>
<keyword evidence="6" id="KW-0325">Glycoprotein</keyword>
<dbReference type="InterPro" id="IPR010335">
    <property type="entry name" value="Mesothelin"/>
</dbReference>
<keyword evidence="3" id="KW-0732">Signal</keyword>
<dbReference type="GO" id="GO:0016020">
    <property type="term" value="C:membrane"/>
    <property type="evidence" value="ECO:0007669"/>
    <property type="project" value="UniProtKB-SubCell"/>
</dbReference>
<evidence type="ECO:0000256" key="1">
    <source>
        <dbReference type="ARBA" id="ARBA00004370"/>
    </source>
</evidence>
<comment type="subcellular location">
    <subcellularLocation>
        <location evidence="1">Membrane</location>
    </subcellularLocation>
</comment>
<dbReference type="Pfam" id="PF06060">
    <property type="entry name" value="Mesothelin"/>
    <property type="match status" value="1"/>
</dbReference>
<keyword evidence="8" id="KW-1185">Reference proteome</keyword>
<sequence length="533" mass="59580">ILSAPEILQLVYVMKIASIDETKVIENVPDALAGSIPRLLLISQESVNVTLINLKLWKQEQAVMLFGSMASVSMDTEELSEALLQGFTCTAVQTLAEPKVKQLVKACRHRPGRQKVQLKESQIHTLLMSLVCMYNYMKEEASPRFTDLPSDMLLYYNYEKVEETNCRSYFSAVGTADYSVLSSVLDKLKTLFNNAQSCLGISGQRLSKDHVEVLGNLTCTLDPVYIQNSDPAIIESLKNCHDLSDAQISAVQSLLLSGETVYGSSSAWDQQTLERLDLMPLYFTDDFWSRFSAPVKRKYMKVFMPFLRTRNTEKPKLKKLFRNYCTAGNITEATVADASFPFGYTAAQFDACLAVRVLRDNLAAVTEKVDDNDYQRIILSKLKQVYPAGLSDSVLQLLASVSRQATVEEIRTWNITTIDTLTALMDQNNGEWVKDKSKEVILRYLSMAGHTLGTNELNVIGSNICALNISTLQSITARDLSNAEVLDLSSCSYEQKSVLYSTANSSFRAQRSNGPIYFHLISPYLGKTHTHIS</sequence>
<dbReference type="Proteomes" id="UP000472270">
    <property type="component" value="Unassembled WGS sequence"/>
</dbReference>
<evidence type="ECO:0008006" key="9">
    <source>
        <dbReference type="Google" id="ProtNLM"/>
    </source>
</evidence>
<accession>A0A673JFF6</accession>
<organism evidence="7 8">
    <name type="scientific">Sinocyclocheilus rhinocerous</name>
    <dbReference type="NCBI Taxonomy" id="307959"/>
    <lineage>
        <taxon>Eukaryota</taxon>
        <taxon>Metazoa</taxon>
        <taxon>Chordata</taxon>
        <taxon>Craniata</taxon>
        <taxon>Vertebrata</taxon>
        <taxon>Euteleostomi</taxon>
        <taxon>Actinopterygii</taxon>
        <taxon>Neopterygii</taxon>
        <taxon>Teleostei</taxon>
        <taxon>Ostariophysi</taxon>
        <taxon>Cypriniformes</taxon>
        <taxon>Cyprinidae</taxon>
        <taxon>Cyprininae</taxon>
        <taxon>Sinocyclocheilus</taxon>
    </lineage>
</organism>
<comment type="similarity">
    <text evidence="2">Belongs to the mesothelin family.</text>
</comment>
<keyword evidence="4" id="KW-0130">Cell adhesion</keyword>
<evidence type="ECO:0000256" key="4">
    <source>
        <dbReference type="ARBA" id="ARBA00022889"/>
    </source>
</evidence>
<dbReference type="GO" id="GO:0009986">
    <property type="term" value="C:cell surface"/>
    <property type="evidence" value="ECO:0007669"/>
    <property type="project" value="TreeGrafter"/>
</dbReference>
<evidence type="ECO:0000256" key="2">
    <source>
        <dbReference type="ARBA" id="ARBA00011016"/>
    </source>
</evidence>
<evidence type="ECO:0000256" key="3">
    <source>
        <dbReference type="ARBA" id="ARBA00022729"/>
    </source>
</evidence>
<reference evidence="7" key="1">
    <citation type="submission" date="2025-08" db="UniProtKB">
        <authorList>
            <consortium name="Ensembl"/>
        </authorList>
    </citation>
    <scope>IDENTIFICATION</scope>
</reference>
<evidence type="ECO:0000313" key="7">
    <source>
        <dbReference type="Ensembl" id="ENSSRHP00000048670.1"/>
    </source>
</evidence>
<name>A0A673JFF6_9TELE</name>
<reference evidence="7" key="2">
    <citation type="submission" date="2025-09" db="UniProtKB">
        <authorList>
            <consortium name="Ensembl"/>
        </authorList>
    </citation>
    <scope>IDENTIFICATION</scope>
</reference>
<evidence type="ECO:0000256" key="6">
    <source>
        <dbReference type="ARBA" id="ARBA00023180"/>
    </source>
</evidence>
<proteinExistence type="inferred from homology"/>
<protein>
    <recommendedName>
        <fullName evidence="9">Mesothelin a</fullName>
    </recommendedName>
</protein>
<dbReference type="GO" id="GO:0007160">
    <property type="term" value="P:cell-matrix adhesion"/>
    <property type="evidence" value="ECO:0007669"/>
    <property type="project" value="TreeGrafter"/>
</dbReference>
<dbReference type="Ensembl" id="ENSSRHT00000050041.1">
    <property type="protein sequence ID" value="ENSSRHP00000048670.1"/>
    <property type="gene ID" value="ENSSRHG00000024504.1"/>
</dbReference>
<dbReference type="PANTHER" id="PTHR23412:SF6">
    <property type="entry name" value="MESOTHELIN"/>
    <property type="match status" value="1"/>
</dbReference>
<dbReference type="InterPro" id="IPR026664">
    <property type="entry name" value="Stereocilin-rel"/>
</dbReference>